<keyword evidence="9" id="KW-0325">Glycoprotein</keyword>
<gene>
    <name evidence="15" type="primary">PLEST008897</name>
    <name evidence="15" type="ORF">PLESTB_000306900</name>
</gene>
<feature type="region of interest" description="Disordered" evidence="12">
    <location>
        <begin position="408"/>
        <end position="444"/>
    </location>
</feature>
<proteinExistence type="inferred from homology"/>
<dbReference type="InterPro" id="IPR002077">
    <property type="entry name" value="VDCCAlpha1"/>
</dbReference>
<comment type="similarity">
    <text evidence="11">Belongs to the calcium channel alpha-1 subunit (TC 1.A.1.11) family.</text>
</comment>
<feature type="transmembrane region" description="Helical" evidence="13">
    <location>
        <begin position="1860"/>
        <end position="1883"/>
    </location>
</feature>
<dbReference type="PANTHER" id="PTHR10037:SF62">
    <property type="entry name" value="SODIUM CHANNEL PROTEIN 60E"/>
    <property type="match status" value="1"/>
</dbReference>
<dbReference type="PRINTS" id="PR00167">
    <property type="entry name" value="CACHANNEL"/>
</dbReference>
<dbReference type="SUPFAM" id="SSF81324">
    <property type="entry name" value="Voltage-gated potassium channels"/>
    <property type="match status" value="4"/>
</dbReference>
<evidence type="ECO:0000256" key="6">
    <source>
        <dbReference type="ARBA" id="ARBA00022989"/>
    </source>
</evidence>
<feature type="region of interest" description="Disordered" evidence="12">
    <location>
        <begin position="977"/>
        <end position="1056"/>
    </location>
</feature>
<feature type="region of interest" description="Disordered" evidence="12">
    <location>
        <begin position="1"/>
        <end position="25"/>
    </location>
</feature>
<feature type="compositionally biased region" description="Gly residues" evidence="12">
    <location>
        <begin position="428"/>
        <end position="444"/>
    </location>
</feature>
<feature type="compositionally biased region" description="Gly residues" evidence="12">
    <location>
        <begin position="2305"/>
        <end position="2323"/>
    </location>
</feature>
<protein>
    <submittedName>
        <fullName evidence="15">Caveolin-2</fullName>
    </submittedName>
</protein>
<feature type="transmembrane region" description="Helical" evidence="13">
    <location>
        <begin position="1294"/>
        <end position="1321"/>
    </location>
</feature>
<feature type="transmembrane region" description="Helical" evidence="13">
    <location>
        <begin position="1523"/>
        <end position="1546"/>
    </location>
</feature>
<evidence type="ECO:0000256" key="2">
    <source>
        <dbReference type="ARBA" id="ARBA00022448"/>
    </source>
</evidence>
<keyword evidence="4" id="KW-0677">Repeat</keyword>
<feature type="transmembrane region" description="Helical" evidence="13">
    <location>
        <begin position="1648"/>
        <end position="1672"/>
    </location>
</feature>
<feature type="transmembrane region" description="Helical" evidence="13">
    <location>
        <begin position="1166"/>
        <end position="1185"/>
    </location>
</feature>
<dbReference type="FunFam" id="1.20.120.350:FF:000009">
    <property type="entry name" value="Voltage-dependent T-type calcium channel subunit alpha"/>
    <property type="match status" value="1"/>
</dbReference>
<feature type="domain" description="Ion transport" evidence="14">
    <location>
        <begin position="1166"/>
        <end position="1470"/>
    </location>
</feature>
<feature type="transmembrane region" description="Helical" evidence="13">
    <location>
        <begin position="1588"/>
        <end position="1606"/>
    </location>
</feature>
<feature type="compositionally biased region" description="Gly residues" evidence="12">
    <location>
        <begin position="2133"/>
        <end position="2155"/>
    </location>
</feature>
<feature type="region of interest" description="Disordered" evidence="12">
    <location>
        <begin position="825"/>
        <end position="961"/>
    </location>
</feature>
<dbReference type="FunFam" id="1.20.120.350:FF:000068">
    <property type="entry name" value="Sodium channel protein"/>
    <property type="match status" value="1"/>
</dbReference>
<feature type="transmembrane region" description="Helical" evidence="13">
    <location>
        <begin position="1239"/>
        <end position="1261"/>
    </location>
</feature>
<evidence type="ECO:0000256" key="9">
    <source>
        <dbReference type="ARBA" id="ARBA00023180"/>
    </source>
</evidence>
<keyword evidence="2" id="KW-0813">Transport</keyword>
<feature type="region of interest" description="Disordered" evidence="12">
    <location>
        <begin position="2068"/>
        <end position="2189"/>
    </location>
</feature>
<evidence type="ECO:0000256" key="4">
    <source>
        <dbReference type="ARBA" id="ARBA00022737"/>
    </source>
</evidence>
<dbReference type="Gene3D" id="1.10.238.10">
    <property type="entry name" value="EF-hand"/>
    <property type="match status" value="1"/>
</dbReference>
<keyword evidence="3 13" id="KW-0812">Transmembrane</keyword>
<keyword evidence="16" id="KW-1185">Reference proteome</keyword>
<comment type="subcellular location">
    <subcellularLocation>
        <location evidence="1 11">Membrane</location>
        <topology evidence="1 11">Multi-pass membrane protein</topology>
    </subcellularLocation>
</comment>
<keyword evidence="10" id="KW-0407">Ion channel</keyword>
<feature type="transmembrane region" description="Helical" evidence="13">
    <location>
        <begin position="67"/>
        <end position="86"/>
    </location>
</feature>
<evidence type="ECO:0000256" key="7">
    <source>
        <dbReference type="ARBA" id="ARBA00023065"/>
    </source>
</evidence>
<feature type="transmembrane region" description="Helical" evidence="13">
    <location>
        <begin position="566"/>
        <end position="584"/>
    </location>
</feature>
<feature type="transmembrane region" description="Helical" evidence="13">
    <location>
        <begin position="196"/>
        <end position="219"/>
    </location>
</feature>
<evidence type="ECO:0000256" key="10">
    <source>
        <dbReference type="ARBA" id="ARBA00023303"/>
    </source>
</evidence>
<organism evidence="15 16">
    <name type="scientific">Pleodorina starrii</name>
    <dbReference type="NCBI Taxonomy" id="330485"/>
    <lineage>
        <taxon>Eukaryota</taxon>
        <taxon>Viridiplantae</taxon>
        <taxon>Chlorophyta</taxon>
        <taxon>core chlorophytes</taxon>
        <taxon>Chlorophyceae</taxon>
        <taxon>CS clade</taxon>
        <taxon>Chlamydomonadales</taxon>
        <taxon>Volvocaceae</taxon>
        <taxon>Pleodorina</taxon>
    </lineage>
</organism>
<dbReference type="Pfam" id="PF00520">
    <property type="entry name" value="Ion_trans"/>
    <property type="match status" value="4"/>
</dbReference>
<dbReference type="GO" id="GO:0005245">
    <property type="term" value="F:voltage-gated calcium channel activity"/>
    <property type="evidence" value="ECO:0007669"/>
    <property type="project" value="InterPro"/>
</dbReference>
<feature type="transmembrane region" description="Helical" evidence="13">
    <location>
        <begin position="106"/>
        <end position="127"/>
    </location>
</feature>
<feature type="domain" description="Ion transport" evidence="14">
    <location>
        <begin position="504"/>
        <end position="820"/>
    </location>
</feature>
<dbReference type="GO" id="GO:0005248">
    <property type="term" value="F:voltage-gated sodium channel activity"/>
    <property type="evidence" value="ECO:0007669"/>
    <property type="project" value="TreeGrafter"/>
</dbReference>
<evidence type="ECO:0000256" key="5">
    <source>
        <dbReference type="ARBA" id="ARBA00022882"/>
    </source>
</evidence>
<feature type="transmembrane region" description="Helical" evidence="13">
    <location>
        <begin position="139"/>
        <end position="158"/>
    </location>
</feature>
<feature type="compositionally biased region" description="Low complexity" evidence="12">
    <location>
        <begin position="843"/>
        <end position="867"/>
    </location>
</feature>
<evidence type="ECO:0000313" key="15">
    <source>
        <dbReference type="EMBL" id="GLC49771.1"/>
    </source>
</evidence>
<feature type="transmembrane region" description="Helical" evidence="13">
    <location>
        <begin position="1558"/>
        <end position="1576"/>
    </location>
</feature>
<keyword evidence="6 13" id="KW-1133">Transmembrane helix</keyword>
<feature type="transmembrane region" description="Helical" evidence="13">
    <location>
        <begin position="370"/>
        <end position="395"/>
    </location>
</feature>
<dbReference type="GO" id="GO:0001518">
    <property type="term" value="C:voltage-gated sodium channel complex"/>
    <property type="evidence" value="ECO:0007669"/>
    <property type="project" value="TreeGrafter"/>
</dbReference>
<feature type="compositionally biased region" description="Pro residues" evidence="12">
    <location>
        <begin position="980"/>
        <end position="990"/>
    </location>
</feature>
<feature type="region of interest" description="Disordered" evidence="12">
    <location>
        <begin position="465"/>
        <end position="490"/>
    </location>
</feature>
<dbReference type="PANTHER" id="PTHR10037">
    <property type="entry name" value="VOLTAGE-GATED CATION CHANNEL CALCIUM AND SODIUM"/>
    <property type="match status" value="1"/>
</dbReference>
<sequence length="2323" mass="243585">MLRENALGRVAPTSSLPAQSGEAGEAGHTAQGHYEVLTAAYPERSCFIFSKASRVRKACVLISHNKLFENFIFLVIICNCVTLALSSSREGFDGTPLGRVLSDIDWVFIAIFTLEMVLKIISMGFVLKKGTYLRDGWNVLDFVVVVVSYVGLVGNSNLSGLRTIRALRPLRAVRRIQGMRVLVSTMIGSLPMLLDVFMLCAFTFFMFGIIAVQLFAGVLRNRCGSPDFSGAYNVTTLSGGGGGGGGGVGDSGSGSGRGGSGGGGPLLPVLLANVSYVVSEEQAEDMCSGPLSSEVVWYPSGGGSPPTADPGKHYAGRACDDGMYCTWYGNPYGGLVSYDNMLWSWLTIFQHITLSGWTDVMYMVMDAVNYWVWIFYVGLIIFGAFFMINLALAVLSVNFSADQRKEEEAEQMKMKQRGLAAGPAPGEVAGGAGEEEGGGGGGGGSLGGGVLPVGHITNVMAHLKARKKRREEDDEDPSAATGSPPPPGLGPLRRAAWRVALSRSLELTTAALILVNTAVMCVNWYGMPYKVEAATNYINYGLTGYFVLELLVRITALGFRRFFRSGMNIFDAFVVAISLVEMIVDLLPSVAGLGPLSVLRAFSLLRIFRLARNWRQFNAIIRGMFKSVQASISLVGLMLLFLFIASLIGGQLFGYKFMFCDYVEGASAVCPPGQEVWGECPNYFHCYLPCGADQYGSWIDAPGSFYNDLAYCDRFCASADAAAATTTNASSVVVAAAAAAGCEYLAMVGKSQVPRAHFDNVFWGIYTVFQLLTGEDWNSVMYDGMRTVSPWASLYFVGVILIGNYLVFNLFIAILLDNFSCKMDEGEEGKESGEDKEGKDDTGTGTQPPAAAAGATGGSTAADAQAGVPDGTTASPSAAEPQGSGGDDDDAATTPRRRDGEAAEPVPGQWRSSGDLGREDRAVGGDAAGAAAAAPPPPAVAAAGPVGPVGGRPLAEGLEASKQDGAGRIDLQAWASLAAPAPPPPPPPPRAAMAGNTAAPAVAMQLSREKESDPVSADLAAASKLRWDNAADPTDPNGGGGAAAAAAAGGGGPSPQAAAAAAALELLAREASTASFTWRQQRSRDVSVSRIPRAASSKSVLAHLKSLGGSMSSQRPRDGAAAGTTKAAAAAAVAAWEAEEPQGRSLLLLAPTNPLRRAAASLVRNTYFDACILLLIAASCVCLVLDSPDLDPASRLALALRYLDYTFTAAFTLEAILKVLALGLVFTGRRAYLRCPWNVLDLAIVLLGWALIVVESVGVGAGNVKVLRVLRALRALRPLRAAKRFPGLRLVVTALFAVLPAMLNVALVCVFFYLIFAILAVNLFKGKLYNCIDADSGERIDPFYVLPSGEKLTRSWCEAGSRTINESAYYSALNVSMPEYEMETQWVNPQNNFDHVGAAMLTLFQAATLSMWVDITFSAVDATGVDRQPLENHSPAIILLFILFIVVCSFFVLNLFVGVTLDKFSELHDAEREMAASVRLSPSQQAWVDVQQLLLRTQVAFRAPRPARPALRRVLYDCVTHPLFDWAMMAVIIANVVFMACVHVDMSPSWQDLMSNSNLVFTCIFVAEAALKLTAFGPRHYFRDGWNCFDFFVVVVSVASVVLDFSNTRNVSFMPVLRVLRVARVVRLVRNANGMQKLLRTLVNSLPALANVGGVMLLFFFIFAVIGVNLFAGIKQGENLTRHANFDNFPNAMLLLFRMITGEGWNGVMLDCMSTGDCVLVLYDINVTNSASTPSFPPSVPSSPPPLQPSTPPTLNATVVAVATAAATAARLLSSSAGMSLPPTPTYPFSAAIPAAPPGPSTPFAALDSQFTSTTPEALAAAAVITLTGGTYLDPSDPLLSSLPANATDNQCPLSAVAAVLYFPIFVILCTFILLQLVIAVLLENLMEAESDAELPIPKHAVDSFVEAWAAADGGASSGLLHAAALVGVVCATAPPLGTAGRFNCRVEAQEKLFRTDIPLYPGSKVSFIEVLYSLSGAVCGTALPPEVHDRLVEQFRKRLPPEEPWTSHTAAHYQAAGSVAAAIRGFMLRHTYGDQLFGKDQDQNHDHAAAKAAAAAVTAAATAAAKAGSARPARAAPSLRSRQPRPVMVGGELLGDKRQELTTSSASTLRPLLLSKLPPIAPLRSPRPDAGAGTGAAGAPGAGVGAGPGPGVGLGPLSARTLHGGGPPPIPPWGGAEGGGDLAWGAYPRSPSMRAGRLPPLSSRGLGPGPSRLAISTGSAAAAAAAAAAGEEGDKVGDEAPTVAPAPEPLSPAAPVPMPAPMPPPRLGGGGSAAAASPPRLLVGDRLPSRRNVVLLPSIAGYSRKGGGGGDGGGGGGGGGGP</sequence>
<evidence type="ECO:0000256" key="11">
    <source>
        <dbReference type="RuleBase" id="RU003808"/>
    </source>
</evidence>
<evidence type="ECO:0000256" key="3">
    <source>
        <dbReference type="ARBA" id="ARBA00022692"/>
    </source>
</evidence>
<keyword evidence="5 11" id="KW-0851">Voltage-gated channel</keyword>
<keyword evidence="7" id="KW-0406">Ion transport</keyword>
<feature type="transmembrane region" description="Helical" evidence="13">
    <location>
        <begin position="537"/>
        <end position="559"/>
    </location>
</feature>
<dbReference type="InterPro" id="IPR005821">
    <property type="entry name" value="Ion_trans_dom"/>
</dbReference>
<feature type="compositionally biased region" description="Pro residues" evidence="12">
    <location>
        <begin position="2245"/>
        <end position="2267"/>
    </location>
</feature>
<dbReference type="InterPro" id="IPR027359">
    <property type="entry name" value="Volt_channel_dom_sf"/>
</dbReference>
<comment type="caution">
    <text evidence="15">The sequence shown here is derived from an EMBL/GenBank/DDBJ whole genome shotgun (WGS) entry which is preliminary data.</text>
</comment>
<feature type="compositionally biased region" description="Gly residues" evidence="12">
    <location>
        <begin position="1037"/>
        <end position="1053"/>
    </location>
</feature>
<feature type="domain" description="Ion transport" evidence="14">
    <location>
        <begin position="66"/>
        <end position="406"/>
    </location>
</feature>
<dbReference type="FunFam" id="1.20.120.350:FF:000095">
    <property type="entry name" value="Voltage-gated Ca2+ channel, alpha subunit"/>
    <property type="match status" value="1"/>
</dbReference>
<evidence type="ECO:0000259" key="14">
    <source>
        <dbReference type="Pfam" id="PF00520"/>
    </source>
</evidence>
<feature type="transmembrane region" description="Helical" evidence="13">
    <location>
        <begin position="342"/>
        <end position="364"/>
    </location>
</feature>
<feature type="transmembrane region" description="Helical" evidence="13">
    <location>
        <begin position="1437"/>
        <end position="1457"/>
    </location>
</feature>
<feature type="transmembrane region" description="Helical" evidence="13">
    <location>
        <begin position="794"/>
        <end position="816"/>
    </location>
</feature>
<accession>A0A9W6EZ55</accession>
<feature type="compositionally biased region" description="Low complexity" evidence="12">
    <location>
        <begin position="924"/>
        <end position="933"/>
    </location>
</feature>
<evidence type="ECO:0000256" key="8">
    <source>
        <dbReference type="ARBA" id="ARBA00023136"/>
    </source>
</evidence>
<feature type="compositionally biased region" description="Low complexity" evidence="12">
    <location>
        <begin position="2274"/>
        <end position="2283"/>
    </location>
</feature>
<dbReference type="GO" id="GO:0005891">
    <property type="term" value="C:voltage-gated calcium channel complex"/>
    <property type="evidence" value="ECO:0007669"/>
    <property type="project" value="InterPro"/>
</dbReference>
<name>A0A9W6EZ55_9CHLO</name>
<dbReference type="Gene3D" id="1.10.287.70">
    <property type="match status" value="5"/>
</dbReference>
<evidence type="ECO:0000256" key="1">
    <source>
        <dbReference type="ARBA" id="ARBA00004141"/>
    </source>
</evidence>
<dbReference type="EMBL" id="BRXU01000003">
    <property type="protein sequence ID" value="GLC49771.1"/>
    <property type="molecule type" value="Genomic_DNA"/>
</dbReference>
<feature type="compositionally biased region" description="Low complexity" evidence="12">
    <location>
        <begin position="417"/>
        <end position="427"/>
    </location>
</feature>
<evidence type="ECO:0000313" key="16">
    <source>
        <dbReference type="Proteomes" id="UP001165080"/>
    </source>
</evidence>
<keyword evidence="11" id="KW-0109">Calcium transport</keyword>
<dbReference type="Gene3D" id="1.20.120.350">
    <property type="entry name" value="Voltage-gated potassium channels. Chain C"/>
    <property type="match status" value="4"/>
</dbReference>
<evidence type="ECO:0000256" key="12">
    <source>
        <dbReference type="SAM" id="MobiDB-lite"/>
    </source>
</evidence>
<evidence type="ECO:0000256" key="13">
    <source>
        <dbReference type="SAM" id="Phobius"/>
    </source>
</evidence>
<dbReference type="Proteomes" id="UP001165080">
    <property type="component" value="Unassembled WGS sequence"/>
</dbReference>
<reference evidence="15 16" key="1">
    <citation type="journal article" date="2023" name="Commun. Biol.">
        <title>Reorganization of the ancestral sex-determining regions during the evolution of trioecy in Pleodorina starrii.</title>
        <authorList>
            <person name="Takahashi K."/>
            <person name="Suzuki S."/>
            <person name="Kawai-Toyooka H."/>
            <person name="Yamamoto K."/>
            <person name="Hamaji T."/>
            <person name="Ootsuki R."/>
            <person name="Yamaguchi H."/>
            <person name="Kawachi M."/>
            <person name="Higashiyama T."/>
            <person name="Nozaki H."/>
        </authorList>
    </citation>
    <scope>NUCLEOTIDE SEQUENCE [LARGE SCALE GENOMIC DNA]</scope>
    <source>
        <strain evidence="15 16">NIES-4479</strain>
    </source>
</reference>
<keyword evidence="11" id="KW-0107">Calcium channel</keyword>
<feature type="region of interest" description="Disordered" evidence="12">
    <location>
        <begin position="2230"/>
        <end position="2323"/>
    </location>
</feature>
<feature type="compositionally biased region" description="Low complexity" evidence="12">
    <location>
        <begin position="2068"/>
        <end position="2079"/>
    </location>
</feature>
<feature type="transmembrane region" description="Helical" evidence="13">
    <location>
        <begin position="1205"/>
        <end position="1227"/>
    </location>
</feature>
<dbReference type="InterPro" id="IPR043203">
    <property type="entry name" value="VGCC_Ca_Na"/>
</dbReference>
<feature type="compositionally biased region" description="Basic and acidic residues" evidence="12">
    <location>
        <begin position="829"/>
        <end position="842"/>
    </location>
</feature>
<keyword evidence="11" id="KW-0106">Calcium</keyword>
<feature type="transmembrane region" description="Helical" evidence="13">
    <location>
        <begin position="628"/>
        <end position="648"/>
    </location>
</feature>
<keyword evidence="8 13" id="KW-0472">Membrane</keyword>
<feature type="domain" description="Ion transport" evidence="14">
    <location>
        <begin position="1521"/>
        <end position="1716"/>
    </location>
</feature>
<feature type="transmembrane region" description="Helical" evidence="13">
    <location>
        <begin position="507"/>
        <end position="525"/>
    </location>
</feature>